<dbReference type="InterPro" id="IPR000672">
    <property type="entry name" value="THF_DH/CycHdrlase"/>
</dbReference>
<proteinExistence type="inferred from homology"/>
<feature type="domain" description="Tetrahydrofolate dehydrogenase/cyclohydrolase catalytic" evidence="10">
    <location>
        <begin position="51"/>
        <end position="166"/>
    </location>
</feature>
<keyword evidence="13" id="KW-1185">Reference proteome</keyword>
<keyword evidence="6" id="KW-0560">Oxidoreductase</keyword>
<evidence type="ECO:0000313" key="12">
    <source>
        <dbReference type="EMBL" id="KAJ8903177.1"/>
    </source>
</evidence>
<comment type="caution">
    <text evidence="12">The sequence shown here is derived from an EMBL/GenBank/DDBJ whole genome shotgun (WGS) entry which is preliminary data.</text>
</comment>
<dbReference type="HAMAP" id="MF_01576">
    <property type="entry name" value="THF_DHG_CYH"/>
    <property type="match status" value="1"/>
</dbReference>
<reference evidence="12 13" key="1">
    <citation type="journal article" date="2023" name="Nat. Commun.">
        <title>Origin of minicircular mitochondrial genomes in red algae.</title>
        <authorList>
            <person name="Lee Y."/>
            <person name="Cho C.H."/>
            <person name="Lee Y.M."/>
            <person name="Park S.I."/>
            <person name="Yang J.H."/>
            <person name="West J.A."/>
            <person name="Bhattacharya D."/>
            <person name="Yoon H.S."/>
        </authorList>
    </citation>
    <scope>NUCLEOTIDE SEQUENCE [LARGE SCALE GENOMIC DNA]</scope>
    <source>
        <strain evidence="12 13">CCMP1338</strain>
        <tissue evidence="12">Whole cell</tissue>
    </source>
</reference>
<dbReference type="SUPFAM" id="SSF51735">
    <property type="entry name" value="NAD(P)-binding Rossmann-fold domains"/>
    <property type="match status" value="1"/>
</dbReference>
<evidence type="ECO:0000256" key="2">
    <source>
        <dbReference type="ARBA" id="ARBA00011738"/>
    </source>
</evidence>
<evidence type="ECO:0000259" key="11">
    <source>
        <dbReference type="Pfam" id="PF02882"/>
    </source>
</evidence>
<dbReference type="SUPFAM" id="SSF53223">
    <property type="entry name" value="Aminoacid dehydrogenase-like, N-terminal domain"/>
    <property type="match status" value="1"/>
</dbReference>
<keyword evidence="4" id="KW-0378">Hydrolase</keyword>
<sequence length="390" mass="42673">MNAELMFVSGMFLASRNSGLLRLGGCSARVSGGVGRAWTGRSRVRMAAEVIDGRLIAGQVREEVSVEVAEYTKQTGKAPGLAVVIVGTRKDSQTYVRNKRRACDKVGIASFLFELPEDVSQGELVKVVDDLNNRNDVHGILIQLPLPEHIQPEEVLDTIRLEKDVDGFHPLNIGRLCMNGREKPLFIPCTPKVNLPNHYMNGDVLAVDYNRYDRMFDRSKLQSNRFAKQLPPARPDFGSHVPPQGCIELLDRSNVPIEGKNAVVLGRSNIVGMPVSMLLMQRNATVTVCHRFTDDLENKVRNADIVVSAVGRAGLVKGDWVKPGAALIDVGINAVDDPSDKRGYRLVGDIEYEAAKERSGWITPVPGGVGPMTIAMLLRNTLEAAKLAMG</sequence>
<evidence type="ECO:0000256" key="9">
    <source>
        <dbReference type="ARBA" id="ARBA00061364"/>
    </source>
</evidence>
<evidence type="ECO:0000256" key="8">
    <source>
        <dbReference type="ARBA" id="ARBA00036357"/>
    </source>
</evidence>
<accession>A0AAV8UPR7</accession>
<gene>
    <name evidence="12" type="ORF">NDN08_004287</name>
</gene>
<comment type="subunit">
    <text evidence="2">Homodimer.</text>
</comment>
<dbReference type="Gene3D" id="3.40.50.720">
    <property type="entry name" value="NAD(P)-binding Rossmann-like Domain"/>
    <property type="match status" value="1"/>
</dbReference>
<evidence type="ECO:0000313" key="13">
    <source>
        <dbReference type="Proteomes" id="UP001157974"/>
    </source>
</evidence>
<evidence type="ECO:0000256" key="5">
    <source>
        <dbReference type="ARBA" id="ARBA00022857"/>
    </source>
</evidence>
<dbReference type="Pfam" id="PF02882">
    <property type="entry name" value="THF_DHG_CYH_C"/>
    <property type="match status" value="1"/>
</dbReference>
<dbReference type="FunFam" id="3.40.50.720:FF:000006">
    <property type="entry name" value="Bifunctional protein FolD"/>
    <property type="match status" value="1"/>
</dbReference>
<feature type="domain" description="Tetrahydrofolate dehydrogenase/cyclohydrolase NAD(P)-binding" evidence="11">
    <location>
        <begin position="243"/>
        <end position="387"/>
    </location>
</feature>
<dbReference type="InterPro" id="IPR020867">
    <property type="entry name" value="THF_DH/CycHdrlase_CS"/>
</dbReference>
<evidence type="ECO:0000256" key="7">
    <source>
        <dbReference type="ARBA" id="ARBA00023268"/>
    </source>
</evidence>
<dbReference type="InterPro" id="IPR020631">
    <property type="entry name" value="THF_DH/CycHdrlase_NAD-bd_dom"/>
</dbReference>
<dbReference type="AlphaFoldDB" id="A0AAV8UPR7"/>
<keyword evidence="5" id="KW-0521">NADP</keyword>
<name>A0AAV8UPR7_9RHOD</name>
<comment type="pathway">
    <text evidence="1">One-carbon metabolism; tetrahydrofolate interconversion.</text>
</comment>
<dbReference type="CDD" id="cd01080">
    <property type="entry name" value="NAD_bind_m-THF_DH_Cyclohyd"/>
    <property type="match status" value="1"/>
</dbReference>
<dbReference type="FunFam" id="3.40.50.10860:FF:000001">
    <property type="entry name" value="Bifunctional protein FolD"/>
    <property type="match status" value="1"/>
</dbReference>
<comment type="similarity">
    <text evidence="9">Belongs to the tetrahydrofolate dehydrogenase/cyclohydrolase family.</text>
</comment>
<dbReference type="PRINTS" id="PR00085">
    <property type="entry name" value="THFDHDRGNASE"/>
</dbReference>
<evidence type="ECO:0000256" key="3">
    <source>
        <dbReference type="ARBA" id="ARBA00022563"/>
    </source>
</evidence>
<dbReference type="Gene3D" id="3.40.50.10860">
    <property type="entry name" value="Leucine Dehydrogenase, chain A, domain 1"/>
    <property type="match status" value="1"/>
</dbReference>
<evidence type="ECO:0000256" key="4">
    <source>
        <dbReference type="ARBA" id="ARBA00022801"/>
    </source>
</evidence>
<evidence type="ECO:0000256" key="1">
    <source>
        <dbReference type="ARBA" id="ARBA00004777"/>
    </source>
</evidence>
<dbReference type="PANTHER" id="PTHR48099:SF5">
    <property type="entry name" value="C-1-TETRAHYDROFOLATE SYNTHASE, CYTOPLASMIC"/>
    <property type="match status" value="1"/>
</dbReference>
<protein>
    <recommendedName>
        <fullName evidence="14">Methenyltetrahydrofolate cyclohydrolase</fullName>
    </recommendedName>
</protein>
<dbReference type="GO" id="GO:0004488">
    <property type="term" value="F:methylenetetrahydrofolate dehydrogenase (NADP+) activity"/>
    <property type="evidence" value="ECO:0007669"/>
    <property type="project" value="InterPro"/>
</dbReference>
<dbReference type="PANTHER" id="PTHR48099">
    <property type="entry name" value="C-1-TETRAHYDROFOLATE SYNTHASE, CYTOPLASMIC-RELATED"/>
    <property type="match status" value="1"/>
</dbReference>
<dbReference type="InterPro" id="IPR036291">
    <property type="entry name" value="NAD(P)-bd_dom_sf"/>
</dbReference>
<dbReference type="GO" id="GO:0004477">
    <property type="term" value="F:methenyltetrahydrofolate cyclohydrolase activity"/>
    <property type="evidence" value="ECO:0007669"/>
    <property type="project" value="UniProtKB-EC"/>
</dbReference>
<evidence type="ECO:0000259" key="10">
    <source>
        <dbReference type="Pfam" id="PF00763"/>
    </source>
</evidence>
<dbReference type="Proteomes" id="UP001157974">
    <property type="component" value="Unassembled WGS sequence"/>
</dbReference>
<dbReference type="InterPro" id="IPR020630">
    <property type="entry name" value="THF_DH/CycHdrlase_cat_dom"/>
</dbReference>
<evidence type="ECO:0008006" key="14">
    <source>
        <dbReference type="Google" id="ProtNLM"/>
    </source>
</evidence>
<dbReference type="GO" id="GO:0005829">
    <property type="term" value="C:cytosol"/>
    <property type="evidence" value="ECO:0007669"/>
    <property type="project" value="TreeGrafter"/>
</dbReference>
<dbReference type="GO" id="GO:0035999">
    <property type="term" value="P:tetrahydrofolate interconversion"/>
    <property type="evidence" value="ECO:0007669"/>
    <property type="project" value="TreeGrafter"/>
</dbReference>
<dbReference type="Pfam" id="PF00763">
    <property type="entry name" value="THF_DHG_CYH"/>
    <property type="match status" value="1"/>
</dbReference>
<dbReference type="PROSITE" id="PS00767">
    <property type="entry name" value="THF_DHG_CYH_2"/>
    <property type="match status" value="1"/>
</dbReference>
<keyword evidence="7" id="KW-0511">Multifunctional enzyme</keyword>
<dbReference type="InterPro" id="IPR046346">
    <property type="entry name" value="Aminoacid_DH-like_N_sf"/>
</dbReference>
<evidence type="ECO:0000256" key="6">
    <source>
        <dbReference type="ARBA" id="ARBA00023002"/>
    </source>
</evidence>
<keyword evidence="3" id="KW-0554">One-carbon metabolism</keyword>
<comment type="catalytic activity">
    <reaction evidence="8">
        <text>(6R)-5,10-methenyltetrahydrofolate + H2O = (6R)-10-formyltetrahydrofolate + H(+)</text>
        <dbReference type="Rhea" id="RHEA:23700"/>
        <dbReference type="ChEBI" id="CHEBI:15377"/>
        <dbReference type="ChEBI" id="CHEBI:15378"/>
        <dbReference type="ChEBI" id="CHEBI:57455"/>
        <dbReference type="ChEBI" id="CHEBI:195366"/>
        <dbReference type="EC" id="3.5.4.9"/>
    </reaction>
</comment>
<organism evidence="12 13">
    <name type="scientific">Rhodosorus marinus</name>
    <dbReference type="NCBI Taxonomy" id="101924"/>
    <lineage>
        <taxon>Eukaryota</taxon>
        <taxon>Rhodophyta</taxon>
        <taxon>Stylonematophyceae</taxon>
        <taxon>Stylonematales</taxon>
        <taxon>Stylonemataceae</taxon>
        <taxon>Rhodosorus</taxon>
    </lineage>
</organism>
<dbReference type="EMBL" id="JAMWBK010000007">
    <property type="protein sequence ID" value="KAJ8903177.1"/>
    <property type="molecule type" value="Genomic_DNA"/>
</dbReference>